<gene>
    <name evidence="2" type="ORF">ROA7745_01539</name>
</gene>
<sequence length="211" mass="24754">MDVLKNWRDRREHPWKDAYYDALRLWRGERGHTLLYDYMDVPEGGTVFDFGGGKGEWADIVLDQQPDCTIHLFEPHPRKAADLRDKYRADDRVKVYDYTLGSAEGKLPLPEASVSGVEATVDVVAVKRYFDTFDIPQIDLVKFDIGGAEYDLLPALMRARIMPRIRRMQIKFHLKGESQIGDREDIRATLQHSHHCAWCYPFIWEEWRLRD</sequence>
<evidence type="ECO:0000259" key="1">
    <source>
        <dbReference type="Pfam" id="PF05050"/>
    </source>
</evidence>
<dbReference type="OrthoDB" id="4104638at2"/>
<dbReference type="Gene3D" id="3.40.50.150">
    <property type="entry name" value="Vaccinia Virus protein VP39"/>
    <property type="match status" value="1"/>
</dbReference>
<feature type="domain" description="Methyltransferase FkbM" evidence="1">
    <location>
        <begin position="51"/>
        <end position="165"/>
    </location>
</feature>
<proteinExistence type="predicted"/>
<dbReference type="SUPFAM" id="SSF53335">
    <property type="entry name" value="S-adenosyl-L-methionine-dependent methyltransferases"/>
    <property type="match status" value="1"/>
</dbReference>
<evidence type="ECO:0000313" key="2">
    <source>
        <dbReference type="EMBL" id="SMC11721.1"/>
    </source>
</evidence>
<name>A0A1X7BQ52_9RHOB</name>
<dbReference type="Pfam" id="PF05050">
    <property type="entry name" value="Methyltransf_21"/>
    <property type="match status" value="1"/>
</dbReference>
<dbReference type="InterPro" id="IPR029063">
    <property type="entry name" value="SAM-dependent_MTases_sf"/>
</dbReference>
<dbReference type="AlphaFoldDB" id="A0A1X7BQ52"/>
<organism evidence="2 3">
    <name type="scientific">Roseovarius aestuarii</name>
    <dbReference type="NCBI Taxonomy" id="475083"/>
    <lineage>
        <taxon>Bacteria</taxon>
        <taxon>Pseudomonadati</taxon>
        <taxon>Pseudomonadota</taxon>
        <taxon>Alphaproteobacteria</taxon>
        <taxon>Rhodobacterales</taxon>
        <taxon>Roseobacteraceae</taxon>
        <taxon>Roseovarius</taxon>
    </lineage>
</organism>
<reference evidence="2 3" key="1">
    <citation type="submission" date="2017-03" db="EMBL/GenBank/DDBJ databases">
        <authorList>
            <person name="Afonso C.L."/>
            <person name="Miller P.J."/>
            <person name="Scott M.A."/>
            <person name="Spackman E."/>
            <person name="Goraichik I."/>
            <person name="Dimitrov K.M."/>
            <person name="Suarez D.L."/>
            <person name="Swayne D.E."/>
        </authorList>
    </citation>
    <scope>NUCLEOTIDE SEQUENCE [LARGE SCALE GENOMIC DNA]</scope>
    <source>
        <strain evidence="2 3">CECT 7745</strain>
    </source>
</reference>
<dbReference type="RefSeq" id="WP_085799680.1">
    <property type="nucleotide sequence ID" value="NZ_FWXB01000004.1"/>
</dbReference>
<dbReference type="NCBIfam" id="TIGR01444">
    <property type="entry name" value="fkbM_fam"/>
    <property type="match status" value="1"/>
</dbReference>
<evidence type="ECO:0000313" key="3">
    <source>
        <dbReference type="Proteomes" id="UP000193224"/>
    </source>
</evidence>
<dbReference type="Proteomes" id="UP000193224">
    <property type="component" value="Unassembled WGS sequence"/>
</dbReference>
<keyword evidence="3" id="KW-1185">Reference proteome</keyword>
<dbReference type="EMBL" id="FWXB01000004">
    <property type="protein sequence ID" value="SMC11721.1"/>
    <property type="molecule type" value="Genomic_DNA"/>
</dbReference>
<accession>A0A1X7BQ52</accession>
<dbReference type="InterPro" id="IPR006342">
    <property type="entry name" value="FkbM_mtfrase"/>
</dbReference>
<protein>
    <recommendedName>
        <fullName evidence="1">Methyltransferase FkbM domain-containing protein</fullName>
    </recommendedName>
</protein>